<evidence type="ECO:0000313" key="2">
    <source>
        <dbReference type="EMBL" id="KWF20372.1"/>
    </source>
</evidence>
<dbReference type="EMBL" id="LPJR01000078">
    <property type="protein sequence ID" value="KWF20372.1"/>
    <property type="molecule type" value="Genomic_DNA"/>
</dbReference>
<reference evidence="2 3" key="1">
    <citation type="submission" date="2015-11" db="EMBL/GenBank/DDBJ databases">
        <title>Expanding the genomic diversity of Burkholderia species for the development of highly accurate diagnostics.</title>
        <authorList>
            <person name="Sahl J."/>
            <person name="Keim P."/>
            <person name="Wagner D."/>
        </authorList>
    </citation>
    <scope>NUCLEOTIDE SEQUENCE [LARGE SCALE GENOMIC DNA]</scope>
    <source>
        <strain evidence="2 3">MSMB368WGS</strain>
    </source>
</reference>
<dbReference type="OrthoDB" id="9757917at2"/>
<comment type="caution">
    <text evidence="2">The sequence shown here is derived from an EMBL/GenBank/DDBJ whole genome shotgun (WGS) entry which is preliminary data.</text>
</comment>
<dbReference type="Proteomes" id="UP000062912">
    <property type="component" value="Unassembled WGS sequence"/>
</dbReference>
<gene>
    <name evidence="2" type="ORF">WT56_01925</name>
</gene>
<proteinExistence type="predicted"/>
<organism evidence="2 3">
    <name type="scientific">Burkholderia pseudomultivorans</name>
    <dbReference type="NCBI Taxonomy" id="1207504"/>
    <lineage>
        <taxon>Bacteria</taxon>
        <taxon>Pseudomonadati</taxon>
        <taxon>Pseudomonadota</taxon>
        <taxon>Betaproteobacteria</taxon>
        <taxon>Burkholderiales</taxon>
        <taxon>Burkholderiaceae</taxon>
        <taxon>Burkholderia</taxon>
        <taxon>Burkholderia cepacia complex</taxon>
    </lineage>
</organism>
<dbReference type="AlphaFoldDB" id="A0A132E7Y5"/>
<evidence type="ECO:0000256" key="1">
    <source>
        <dbReference type="SAM" id="MobiDB-lite"/>
    </source>
</evidence>
<name>A0A132E7Y5_9BURK</name>
<accession>A0A132E7Y5</accession>
<evidence type="ECO:0000313" key="3">
    <source>
        <dbReference type="Proteomes" id="UP000062912"/>
    </source>
</evidence>
<sequence>MTLKPWREIAEPHSDVRQGNFLQSEFAADLTRVHARNASEEYQDPARFFQRTFITEGMRLLLDSVVRRLAGKGGDPVIQLQTAFGGGKTHTMLAVYHLAKGEAPASDLQGVPPILDAVGINELPKAHVAVLDGNQSSPSQPVIRDGLKIHTLWGDLAWQLGRAEGYALVADADTSGKSPGKAVLEQLLSRYAPCVILIDELVAYMRQFDVGEKLTGGTFDTNLSFIQALTEALKAVPTAVLLASLPEATREAGGQQGEQALQALSHYFARIHTLWKPIATEEAFEIVRRRLFSNINNKLAQDQVCRAFADYYTANRNDFPQETQDSKYFERLVRAYPIHPEVFDRLYEDWSTLDNFQRTRGVLKLMATVIHRLWESGNNDPLIMPGSFPLMEAKTRNEVLYYLPQGWDPVIERDVDGERSEPWDLENRDTRFGSVQACRRTARAIFLGSAPNTSSQGLRGIDLERVILGVATPGEPVSLFKDALRRLGDRLHYLNEANNRFWLDTRPNLRREMEERKRRFQDREDVFPTIRERVQRSFANGIFGGTHIFTSSGDVPDDWALRLVVLPPDAAFSKSGQSLAIDRATETLRNRGDQPRFRQNRLIFLVADYDSVSRLKDHVRSYLAWRSIVNDYKDNRIVLDNLMARHAQASLDQAEETVKRMVRETYRWLLAPMQEARPGKGLSEIVWEHFALNPGAQNWSQEIERVLKDNELLIGEWAPIHLARLLRDWFWKDSVKDVSALNVWQQSCQQLYLPRLKDDDVFFNTMAAGAESREFFGIAQGKEDDRYVGFSYGKRTSLIRDSSLLLIEPIAAAAYMEQLRAAEEASRAQAVSATTGAATTTSPGEGTPSATGTSSPGAGAGTASQAINKRFYGVFDLDPIQAKRQFADLADEVVQQFTVRPGVNVTITVEVQAESPTGFDAGIQRAVTENCTTLKFKPGSFEPE</sequence>
<dbReference type="RefSeq" id="WP_060246223.1">
    <property type="nucleotide sequence ID" value="NZ_LPJR01000078.1"/>
</dbReference>
<dbReference type="InterPro" id="IPR007555">
    <property type="entry name" value="DUF499"/>
</dbReference>
<protein>
    <submittedName>
        <fullName evidence="2">Uncharacterized protein</fullName>
    </submittedName>
</protein>
<feature type="region of interest" description="Disordered" evidence="1">
    <location>
        <begin position="832"/>
        <end position="862"/>
    </location>
</feature>
<dbReference type="Pfam" id="PF04465">
    <property type="entry name" value="DUF499"/>
    <property type="match status" value="1"/>
</dbReference>